<dbReference type="PANTHER" id="PTHR14614:SF157">
    <property type="entry name" value="METHYLTRANSFERASE TYPE 12 DOMAIN-CONTAINING PROTEIN"/>
    <property type="match status" value="1"/>
</dbReference>
<dbReference type="InterPro" id="IPR019410">
    <property type="entry name" value="Methyltransf_16"/>
</dbReference>
<proteinExistence type="predicted"/>
<evidence type="ECO:0000256" key="1">
    <source>
        <dbReference type="SAM" id="MobiDB-lite"/>
    </source>
</evidence>
<dbReference type="InterPro" id="IPR029063">
    <property type="entry name" value="SAM-dependent_MTases_sf"/>
</dbReference>
<sequence>MGDADGPDADECLFVAAIVASERVAAWVDAIRAGRKSAVVALRDALRVCPEAYAEEARKAGVVNELTRLLGRTADEEVMDAAASIITACSGHMACGGKLRRFEYGGVSVAIREGMLGDGLGAKVWSTAHVMAMELVRAPHLVTGKRVLELGAGCGLNGIVAAKVGAAEVVLTDVEAPVLRLLAECVSLNASRADAGMEPGAGAGAGAETQASERGVCVGKSNAPRMGRPVRERRPTDVELFDDAEEVDGDAGLDALFGDGKGTGYRHEDASNGSAGGSRGNGDGNGDGNGNGNGIHQHPQPLPRQASKPVWDVGNMHVRLLDWGDALRELGQVSDGGGDLPEPPLPPVFNPCCGGEVDGDGDGDGALPPRAPAGARYDAVLANECMYEPAHARLVAAVLSQRLERGGFAIVCSAVRCLRTFRTFRAQCTQRGLRYRDVAIDLKAGGRPAGLTGRLSRDYEGGFVMIAIDHADAPFEGWHRDDFL</sequence>
<dbReference type="CDD" id="cd02440">
    <property type="entry name" value="AdoMet_MTases"/>
    <property type="match status" value="1"/>
</dbReference>
<feature type="region of interest" description="Disordered" evidence="1">
    <location>
        <begin position="219"/>
        <end position="308"/>
    </location>
</feature>
<protein>
    <recommendedName>
        <fullName evidence="3">Calmodulin-lysine N-methyltransferase</fullName>
    </recommendedName>
</protein>
<organism evidence="2">
    <name type="scientific">Chlamydomonas euryale</name>
    <dbReference type="NCBI Taxonomy" id="1486919"/>
    <lineage>
        <taxon>Eukaryota</taxon>
        <taxon>Viridiplantae</taxon>
        <taxon>Chlorophyta</taxon>
        <taxon>core chlorophytes</taxon>
        <taxon>Chlorophyceae</taxon>
        <taxon>CS clade</taxon>
        <taxon>Chlamydomonadales</taxon>
        <taxon>Chlamydomonadaceae</taxon>
        <taxon>Chlamydomonas</taxon>
    </lineage>
</organism>
<dbReference type="AlphaFoldDB" id="A0A7R9VQG3"/>
<gene>
    <name evidence="2" type="ORF">CEUR00632_LOCUS15952</name>
</gene>
<dbReference type="Pfam" id="PF10294">
    <property type="entry name" value="Methyltransf_16"/>
    <property type="match status" value="1"/>
</dbReference>
<dbReference type="EMBL" id="HBEC01034329">
    <property type="protein sequence ID" value="CAD8301222.1"/>
    <property type="molecule type" value="Transcribed_RNA"/>
</dbReference>
<reference evidence="2" key="1">
    <citation type="submission" date="2021-01" db="EMBL/GenBank/DDBJ databases">
        <authorList>
            <person name="Corre E."/>
            <person name="Pelletier E."/>
            <person name="Niang G."/>
            <person name="Scheremetjew M."/>
            <person name="Finn R."/>
            <person name="Kale V."/>
            <person name="Holt S."/>
            <person name="Cochrane G."/>
            <person name="Meng A."/>
            <person name="Brown T."/>
            <person name="Cohen L."/>
        </authorList>
    </citation>
    <scope>NUCLEOTIDE SEQUENCE</scope>
    <source>
        <strain evidence="2">CCMP219</strain>
    </source>
</reference>
<dbReference type="SUPFAM" id="SSF53335">
    <property type="entry name" value="S-adenosyl-L-methionine-dependent methyltransferases"/>
    <property type="match status" value="2"/>
</dbReference>
<evidence type="ECO:0000313" key="2">
    <source>
        <dbReference type="EMBL" id="CAD8301222.1"/>
    </source>
</evidence>
<feature type="compositionally biased region" description="Gly residues" evidence="1">
    <location>
        <begin position="274"/>
        <end position="293"/>
    </location>
</feature>
<name>A0A7R9VQG3_9CHLO</name>
<accession>A0A7R9VQG3</accession>
<dbReference type="PANTHER" id="PTHR14614">
    <property type="entry name" value="HEPATOCELLULAR CARCINOMA-ASSOCIATED ANTIGEN"/>
    <property type="match status" value="1"/>
</dbReference>
<dbReference type="Gene3D" id="3.40.50.150">
    <property type="entry name" value="Vaccinia Virus protein VP39"/>
    <property type="match status" value="1"/>
</dbReference>
<feature type="compositionally biased region" description="Acidic residues" evidence="1">
    <location>
        <begin position="239"/>
        <end position="251"/>
    </location>
</feature>
<evidence type="ECO:0008006" key="3">
    <source>
        <dbReference type="Google" id="ProtNLM"/>
    </source>
</evidence>